<evidence type="ECO:0000256" key="3">
    <source>
        <dbReference type="ARBA" id="ARBA00022452"/>
    </source>
</evidence>
<evidence type="ECO:0000313" key="10">
    <source>
        <dbReference type="EMBL" id="KAA2239361.1"/>
    </source>
</evidence>
<feature type="domain" description="TonB-dependent receptor plug" evidence="9">
    <location>
        <begin position="122"/>
        <end position="244"/>
    </location>
</feature>
<gene>
    <name evidence="10" type="ORF">F0L74_24470</name>
</gene>
<dbReference type="Pfam" id="PF07715">
    <property type="entry name" value="Plug"/>
    <property type="match status" value="1"/>
</dbReference>
<dbReference type="Gene3D" id="2.40.170.20">
    <property type="entry name" value="TonB-dependent receptor, beta-barrel domain"/>
    <property type="match status" value="1"/>
</dbReference>
<dbReference type="InterPro" id="IPR008969">
    <property type="entry name" value="CarboxyPept-like_regulatory"/>
</dbReference>
<keyword evidence="5 7" id="KW-0472">Membrane</keyword>
<dbReference type="EMBL" id="VUOC01000004">
    <property type="protein sequence ID" value="KAA2239361.1"/>
    <property type="molecule type" value="Genomic_DNA"/>
</dbReference>
<reference evidence="10 11" key="2">
    <citation type="submission" date="2019-09" db="EMBL/GenBank/DDBJ databases">
        <authorList>
            <person name="Jin C."/>
        </authorList>
    </citation>
    <scope>NUCLEOTIDE SEQUENCE [LARGE SCALE GENOMIC DNA]</scope>
    <source>
        <strain evidence="10 11">BN140078</strain>
    </source>
</reference>
<dbReference type="InterPro" id="IPR023996">
    <property type="entry name" value="TonB-dep_OMP_SusC/RagA"/>
</dbReference>
<evidence type="ECO:0000256" key="1">
    <source>
        <dbReference type="ARBA" id="ARBA00004571"/>
    </source>
</evidence>
<sequence length="1031" mass="113600">MMQRTKKHLLKIFALILSLGSWPLLSEAQEAQLKGKVLDAATQQSIEGATVVIQGTTKGARTLADGTFSLNAEKDAVLIISSIGYEQQHVTVKDGFVNITMNATSRQLQDVVVTALGITSKKRAVGYSIQEVKGETMTQARETNLVNALAGRVAGVNIVNGSNSIGGSSKIVIRGETSLAGNNQPLFVVDGIPIDNSNSVSSTGMKIDYGNGAGEINPDDIENISVLKGPTAAALYGSRAGNGVVLITTKKGKAGQGIGVSVNSTTSIETVMLLPTYQNGYGQGRGGVYNIGDGGRSWGPPLDGRDMKVPVNTEYPPKNGEVVKWVPYPDNVKEFYQTGRTLTNNVAVSGGNDKGTFRVSYTNLNQTGLVPNTDQKRDNVALNAGYKITDKLTINTAVNYINTNSKNRTVIGYGNESPVYTWIWEGRQVRTDKMRDYWFKGYEGTQPFTYNYTLNDNPYFGAYENLNGMQKDRWIGNVSLNYQFTPELSLMVRTGMDQSNERRDTRRSQGTNSYRQGMYRLEKLLFQERNSDFLLTYQKSLNSDWTIKGSVGGNQMRQKQEDISATAGQLSVPGVYNLGNSSLPLAGSQYDQKYAINSLYGYGQAAYKNAIFLDVTARNDWSSSLPAANNSYFYPSVSLSGVFTDFMKLPANSPLSFGKVRLSWARVGNDTRPYRLRNVYGYSTAWSSLQTVAEPSSIANADLLPEMLDTYEMGTELKFFNNRVGLDFTYYNTVSKNQILSLPLDQTSGYTTRFLNAGKIQSHGFEVMLNLAPVRSKNFQWDIMVNWSASRAKVVELVDGLDTYSLPSGHLSNQARVGGRMGDMYGTTYKRDADGNIIYLNGLPQDDPTLKKLGNYNPDWIAGISNTFNYKGFVASFLLDWKYGGQIYDYMYVRGNEAGQLIESLEGREHGIVGKGVMLAQDGKYVPNNVNVSAETYWGGYFNGESGTFDATWLKLREVKLGYVIPRRVLGRFPIKDISIMFVGRNLLLWTKVPHVDPDTSSMSGDAVVAGDENFSLPSARSFGLNLNFKF</sequence>
<evidence type="ECO:0000256" key="5">
    <source>
        <dbReference type="ARBA" id="ARBA00023136"/>
    </source>
</evidence>
<dbReference type="InterPro" id="IPR023997">
    <property type="entry name" value="TonB-dep_OMP_SusC/RagA_CS"/>
</dbReference>
<reference evidence="10 11" key="1">
    <citation type="submission" date="2019-09" db="EMBL/GenBank/DDBJ databases">
        <title>Chitinophaga ginsengihumi sp. nov., isolated from soil of ginseng rhizosphere.</title>
        <authorList>
            <person name="Lee J."/>
        </authorList>
    </citation>
    <scope>NUCLEOTIDE SEQUENCE [LARGE SCALE GENOMIC DNA]</scope>
    <source>
        <strain evidence="10 11">BN140078</strain>
    </source>
</reference>
<comment type="caution">
    <text evidence="10">The sequence shown here is derived from an EMBL/GenBank/DDBJ whole genome shotgun (WGS) entry which is preliminary data.</text>
</comment>
<evidence type="ECO:0000256" key="2">
    <source>
        <dbReference type="ARBA" id="ARBA00022448"/>
    </source>
</evidence>
<dbReference type="InterPro" id="IPR039426">
    <property type="entry name" value="TonB-dep_rcpt-like"/>
</dbReference>
<evidence type="ECO:0000256" key="8">
    <source>
        <dbReference type="SAM" id="SignalP"/>
    </source>
</evidence>
<proteinExistence type="inferred from homology"/>
<evidence type="ECO:0000256" key="6">
    <source>
        <dbReference type="ARBA" id="ARBA00023237"/>
    </source>
</evidence>
<keyword evidence="3 7" id="KW-1134">Transmembrane beta strand</keyword>
<name>A0A5B2VJT5_9BACT</name>
<dbReference type="AlphaFoldDB" id="A0A5B2VJT5"/>
<dbReference type="Gene3D" id="2.60.40.1120">
    <property type="entry name" value="Carboxypeptidase-like, regulatory domain"/>
    <property type="match status" value="1"/>
</dbReference>
<evidence type="ECO:0000259" key="9">
    <source>
        <dbReference type="Pfam" id="PF07715"/>
    </source>
</evidence>
<feature type="chain" id="PRO_5022755228" evidence="8">
    <location>
        <begin position="29"/>
        <end position="1031"/>
    </location>
</feature>
<dbReference type="InterPro" id="IPR012910">
    <property type="entry name" value="Plug_dom"/>
</dbReference>
<keyword evidence="8" id="KW-0732">Signal</keyword>
<dbReference type="Proteomes" id="UP000324611">
    <property type="component" value="Unassembled WGS sequence"/>
</dbReference>
<dbReference type="NCBIfam" id="TIGR04057">
    <property type="entry name" value="SusC_RagA_signa"/>
    <property type="match status" value="1"/>
</dbReference>
<accession>A0A5B2VJT5</accession>
<evidence type="ECO:0000313" key="11">
    <source>
        <dbReference type="Proteomes" id="UP000324611"/>
    </source>
</evidence>
<dbReference type="PROSITE" id="PS52016">
    <property type="entry name" value="TONB_DEPENDENT_REC_3"/>
    <property type="match status" value="1"/>
</dbReference>
<evidence type="ECO:0000256" key="4">
    <source>
        <dbReference type="ARBA" id="ARBA00022692"/>
    </source>
</evidence>
<keyword evidence="11" id="KW-1185">Reference proteome</keyword>
<dbReference type="InterPro" id="IPR036942">
    <property type="entry name" value="Beta-barrel_TonB_sf"/>
</dbReference>
<comment type="similarity">
    <text evidence="7">Belongs to the TonB-dependent receptor family.</text>
</comment>
<feature type="signal peptide" evidence="8">
    <location>
        <begin position="1"/>
        <end position="28"/>
    </location>
</feature>
<dbReference type="RefSeq" id="WP_149840540.1">
    <property type="nucleotide sequence ID" value="NZ_VUOC01000004.1"/>
</dbReference>
<keyword evidence="2 7" id="KW-0813">Transport</keyword>
<comment type="subcellular location">
    <subcellularLocation>
        <location evidence="1 7">Cell outer membrane</location>
        <topology evidence="1 7">Multi-pass membrane protein</topology>
    </subcellularLocation>
</comment>
<keyword evidence="6 7" id="KW-0998">Cell outer membrane</keyword>
<organism evidence="10 11">
    <name type="scientific">Chitinophaga agrisoli</name>
    <dbReference type="NCBI Taxonomy" id="2607653"/>
    <lineage>
        <taxon>Bacteria</taxon>
        <taxon>Pseudomonadati</taxon>
        <taxon>Bacteroidota</taxon>
        <taxon>Chitinophagia</taxon>
        <taxon>Chitinophagales</taxon>
        <taxon>Chitinophagaceae</taxon>
        <taxon>Chitinophaga</taxon>
    </lineage>
</organism>
<dbReference type="InterPro" id="IPR037066">
    <property type="entry name" value="Plug_dom_sf"/>
</dbReference>
<dbReference type="SUPFAM" id="SSF56935">
    <property type="entry name" value="Porins"/>
    <property type="match status" value="1"/>
</dbReference>
<dbReference type="SUPFAM" id="SSF49464">
    <property type="entry name" value="Carboxypeptidase regulatory domain-like"/>
    <property type="match status" value="1"/>
</dbReference>
<protein>
    <submittedName>
        <fullName evidence="10">SusC/RagA family TonB-linked outer membrane protein</fullName>
    </submittedName>
</protein>
<dbReference type="GO" id="GO:0009279">
    <property type="term" value="C:cell outer membrane"/>
    <property type="evidence" value="ECO:0007669"/>
    <property type="project" value="UniProtKB-SubCell"/>
</dbReference>
<dbReference type="Gene3D" id="2.170.130.10">
    <property type="entry name" value="TonB-dependent receptor, plug domain"/>
    <property type="match status" value="1"/>
</dbReference>
<evidence type="ECO:0000256" key="7">
    <source>
        <dbReference type="PROSITE-ProRule" id="PRU01360"/>
    </source>
</evidence>
<dbReference type="Pfam" id="PF13715">
    <property type="entry name" value="CarbopepD_reg_2"/>
    <property type="match status" value="1"/>
</dbReference>
<dbReference type="NCBIfam" id="TIGR04056">
    <property type="entry name" value="OMP_RagA_SusC"/>
    <property type="match status" value="1"/>
</dbReference>
<keyword evidence="4 7" id="KW-0812">Transmembrane</keyword>